<reference evidence="2 3" key="1">
    <citation type="journal article" date="2016" name="Nat. Commun.">
        <title>Thousands of microbial genomes shed light on interconnected biogeochemical processes in an aquifer system.</title>
        <authorList>
            <person name="Anantharaman K."/>
            <person name="Brown C.T."/>
            <person name="Hug L.A."/>
            <person name="Sharon I."/>
            <person name="Castelle C.J."/>
            <person name="Probst A.J."/>
            <person name="Thomas B.C."/>
            <person name="Singh A."/>
            <person name="Wilkins M.J."/>
            <person name="Karaoz U."/>
            <person name="Brodie E.L."/>
            <person name="Williams K.H."/>
            <person name="Hubbard S.S."/>
            <person name="Banfield J.F."/>
        </authorList>
    </citation>
    <scope>NUCLEOTIDE SEQUENCE [LARGE SCALE GENOMIC DNA]</scope>
</reference>
<evidence type="ECO:0000313" key="2">
    <source>
        <dbReference type="EMBL" id="OHA79667.1"/>
    </source>
</evidence>
<sequence>MPNTSEEFFTERQEEGRIDISPFPAGKYISTVADENIVIEENQRFKYLACYITEKEQVMGIKLQRFKKTKSGLNSDLEINLPFKQANALTDFLKFLTKANLGTLASGKFILADALVVDTDLYSKLVTLSRDAGGQNILSRLFEEGYLTSNLDIPELIKKGLSRQKIEEKQKQISEFEVLISRGDVKEVSDIQNALSGMPWIFGPEYESIDVRGAGDAGIPDRRLKRIDGLSDILEVKLPSAELLRKDHLGRAYIAPELSVAIGQLTGYLEHYFSAYSEERNDKTGEEILEDRYGKYYKPRGILLIGRRKKEDGTDGIKDTISAEPKYLRRLISYYHWVEVLTYDDLIERARNGIANLLKE</sequence>
<protein>
    <recommendedName>
        <fullName evidence="1">Shedu protein SduA C-terminal domain-containing protein</fullName>
    </recommendedName>
</protein>
<feature type="domain" description="Shedu protein SduA C-terminal" evidence="1">
    <location>
        <begin position="187"/>
        <end position="347"/>
    </location>
</feature>
<evidence type="ECO:0000259" key="1">
    <source>
        <dbReference type="Pfam" id="PF14082"/>
    </source>
</evidence>
<dbReference type="EMBL" id="MHUS01000044">
    <property type="protein sequence ID" value="OHA79667.1"/>
    <property type="molecule type" value="Genomic_DNA"/>
</dbReference>
<comment type="caution">
    <text evidence="2">The sequence shown here is derived from an EMBL/GenBank/DDBJ whole genome shotgun (WGS) entry which is preliminary data.</text>
</comment>
<proteinExistence type="predicted"/>
<dbReference type="STRING" id="1802723.A2675_03225"/>
<evidence type="ECO:0000313" key="3">
    <source>
        <dbReference type="Proteomes" id="UP000176997"/>
    </source>
</evidence>
<dbReference type="InterPro" id="IPR025359">
    <property type="entry name" value="SduA_C"/>
</dbReference>
<dbReference type="Pfam" id="PF14082">
    <property type="entry name" value="SduA_C"/>
    <property type="match status" value="1"/>
</dbReference>
<organism evidence="2 3">
    <name type="scientific">Candidatus Yonathbacteria bacterium RIFCSPHIGHO2_01_FULL_51_10</name>
    <dbReference type="NCBI Taxonomy" id="1802723"/>
    <lineage>
        <taxon>Bacteria</taxon>
        <taxon>Candidatus Yonathiibacteriota</taxon>
    </lineage>
</organism>
<name>A0A1G2S3R9_9BACT</name>
<dbReference type="AlphaFoldDB" id="A0A1G2S3R9"/>
<accession>A0A1G2S3R9</accession>
<gene>
    <name evidence="2" type="ORF">A2675_03225</name>
</gene>
<dbReference type="Proteomes" id="UP000176997">
    <property type="component" value="Unassembled WGS sequence"/>
</dbReference>